<dbReference type="Pfam" id="PF08534">
    <property type="entry name" value="Redoxin"/>
    <property type="match status" value="1"/>
</dbReference>
<comment type="caution">
    <text evidence="2">The sequence shown here is derived from an EMBL/GenBank/DDBJ whole genome shotgun (WGS) entry which is preliminary data.</text>
</comment>
<dbReference type="InterPro" id="IPR013766">
    <property type="entry name" value="Thioredoxin_domain"/>
</dbReference>
<dbReference type="InterPro" id="IPR050553">
    <property type="entry name" value="Thioredoxin_ResA/DsbE_sf"/>
</dbReference>
<dbReference type="Proteomes" id="UP000584867">
    <property type="component" value="Unassembled WGS sequence"/>
</dbReference>
<dbReference type="CDD" id="cd02966">
    <property type="entry name" value="TlpA_like_family"/>
    <property type="match status" value="1"/>
</dbReference>
<dbReference type="GO" id="GO:0016853">
    <property type="term" value="F:isomerase activity"/>
    <property type="evidence" value="ECO:0007669"/>
    <property type="project" value="UniProtKB-KW"/>
</dbReference>
<sequence>MTLQRAVRTLAAVAAVTLLSATGCDRNEHPGQLGNTAPTFHISDGQQSVDLAKLRGHVVLLNFWATWCAPCIEEMPSLEALQQQLPQVQVVAVATDDDSSAYKSFLQRRPVHLFTVLDSAQESNSLYGSFRFPETYAIDKNGVVRRKFIGPQDWTSPEIVDFLKKLAA</sequence>
<dbReference type="GO" id="GO:0016491">
    <property type="term" value="F:oxidoreductase activity"/>
    <property type="evidence" value="ECO:0007669"/>
    <property type="project" value="InterPro"/>
</dbReference>
<dbReference type="PROSITE" id="PS51352">
    <property type="entry name" value="THIOREDOXIN_2"/>
    <property type="match status" value="1"/>
</dbReference>
<reference evidence="2 3" key="1">
    <citation type="submission" date="2020-08" db="EMBL/GenBank/DDBJ databases">
        <title>Genomic Encyclopedia of Type Strains, Phase IV (KMG-V): Genome sequencing to study the core and pangenomes of soil and plant-associated prokaryotes.</title>
        <authorList>
            <person name="Whitman W."/>
        </authorList>
    </citation>
    <scope>NUCLEOTIDE SEQUENCE [LARGE SCALE GENOMIC DNA]</scope>
    <source>
        <strain evidence="2 3">X5P3</strain>
    </source>
</reference>
<evidence type="ECO:0000259" key="1">
    <source>
        <dbReference type="PROSITE" id="PS51352"/>
    </source>
</evidence>
<feature type="domain" description="Thioredoxin" evidence="1">
    <location>
        <begin position="31"/>
        <end position="168"/>
    </location>
</feature>
<dbReference type="EMBL" id="JACHIO010000001">
    <property type="protein sequence ID" value="MBB5061957.1"/>
    <property type="molecule type" value="Genomic_DNA"/>
</dbReference>
<dbReference type="Gene3D" id="3.40.30.10">
    <property type="entry name" value="Glutaredoxin"/>
    <property type="match status" value="1"/>
</dbReference>
<evidence type="ECO:0000313" key="2">
    <source>
        <dbReference type="EMBL" id="MBB5061957.1"/>
    </source>
</evidence>
<dbReference type="AlphaFoldDB" id="A0A7W7ZL72"/>
<protein>
    <submittedName>
        <fullName evidence="2">Thiol-disulfide isomerase/thioredoxin</fullName>
    </submittedName>
</protein>
<dbReference type="SUPFAM" id="SSF52833">
    <property type="entry name" value="Thioredoxin-like"/>
    <property type="match status" value="1"/>
</dbReference>
<accession>A0A7W7ZL72</accession>
<dbReference type="InterPro" id="IPR013740">
    <property type="entry name" value="Redoxin"/>
</dbReference>
<dbReference type="PROSITE" id="PS51257">
    <property type="entry name" value="PROKAR_LIPOPROTEIN"/>
    <property type="match status" value="1"/>
</dbReference>
<evidence type="ECO:0000313" key="3">
    <source>
        <dbReference type="Proteomes" id="UP000584867"/>
    </source>
</evidence>
<keyword evidence="2" id="KW-0413">Isomerase</keyword>
<dbReference type="InterPro" id="IPR036249">
    <property type="entry name" value="Thioredoxin-like_sf"/>
</dbReference>
<organism evidence="2 3">
    <name type="scientific">Granulicella mallensis</name>
    <dbReference type="NCBI Taxonomy" id="940614"/>
    <lineage>
        <taxon>Bacteria</taxon>
        <taxon>Pseudomonadati</taxon>
        <taxon>Acidobacteriota</taxon>
        <taxon>Terriglobia</taxon>
        <taxon>Terriglobales</taxon>
        <taxon>Acidobacteriaceae</taxon>
        <taxon>Granulicella</taxon>
    </lineage>
</organism>
<dbReference type="PANTHER" id="PTHR42852">
    <property type="entry name" value="THIOL:DISULFIDE INTERCHANGE PROTEIN DSBE"/>
    <property type="match status" value="1"/>
</dbReference>
<dbReference type="PANTHER" id="PTHR42852:SF13">
    <property type="entry name" value="PROTEIN DIPZ"/>
    <property type="match status" value="1"/>
</dbReference>
<proteinExistence type="predicted"/>
<name>A0A7W7ZL72_9BACT</name>
<dbReference type="RefSeq" id="WP_184252479.1">
    <property type="nucleotide sequence ID" value="NZ_JACHIO010000001.1"/>
</dbReference>
<gene>
    <name evidence="2" type="ORF">HDF15_000282</name>
</gene>